<dbReference type="Ensembl" id="ENSACUT00000018869.1">
    <property type="protein sequence ID" value="ENSACUP00000017692.1"/>
    <property type="gene ID" value="ENSACUG00000011869.1"/>
</dbReference>
<feature type="domain" description="LRRCT" evidence="5">
    <location>
        <begin position="234"/>
        <end position="286"/>
    </location>
</feature>
<evidence type="ECO:0000313" key="6">
    <source>
        <dbReference type="Ensembl" id="ENSACUP00000017692.1"/>
    </source>
</evidence>
<accession>A0A663N1T5</accession>
<reference evidence="6" key="2">
    <citation type="submission" date="2025-09" db="UniProtKB">
        <authorList>
            <consortium name="Ensembl"/>
        </authorList>
    </citation>
    <scope>IDENTIFICATION</scope>
</reference>
<dbReference type="SMART" id="SM00369">
    <property type="entry name" value="LRR_TYP"/>
    <property type="match status" value="8"/>
</dbReference>
<evidence type="ECO:0000256" key="3">
    <source>
        <dbReference type="ARBA" id="ARBA00022737"/>
    </source>
</evidence>
<dbReference type="InterPro" id="IPR003591">
    <property type="entry name" value="Leu-rich_rpt_typical-subtyp"/>
</dbReference>
<evidence type="ECO:0000256" key="1">
    <source>
        <dbReference type="ARBA" id="ARBA00022614"/>
    </source>
</evidence>
<name>A0A663N1T5_ATHCN</name>
<dbReference type="PANTHER" id="PTHR24366">
    <property type="entry name" value="IG(IMMUNOGLOBULIN) AND LRR(LEUCINE RICH REPEAT) DOMAINS"/>
    <property type="match status" value="1"/>
</dbReference>
<dbReference type="Gene3D" id="3.80.10.10">
    <property type="entry name" value="Ribonuclease Inhibitor"/>
    <property type="match status" value="3"/>
</dbReference>
<evidence type="ECO:0000313" key="7">
    <source>
        <dbReference type="Proteomes" id="UP000472269"/>
    </source>
</evidence>
<evidence type="ECO:0000256" key="2">
    <source>
        <dbReference type="ARBA" id="ARBA00022729"/>
    </source>
</evidence>
<dbReference type="SUPFAM" id="SSF52058">
    <property type="entry name" value="L domain-like"/>
    <property type="match status" value="1"/>
</dbReference>
<organism evidence="6 7">
    <name type="scientific">Athene cunicularia</name>
    <name type="common">Burrowing owl</name>
    <name type="synonym">Speotyto cunicularia</name>
    <dbReference type="NCBI Taxonomy" id="194338"/>
    <lineage>
        <taxon>Eukaryota</taxon>
        <taxon>Metazoa</taxon>
        <taxon>Chordata</taxon>
        <taxon>Craniata</taxon>
        <taxon>Vertebrata</taxon>
        <taxon>Euteleostomi</taxon>
        <taxon>Archelosauria</taxon>
        <taxon>Archosauria</taxon>
        <taxon>Dinosauria</taxon>
        <taxon>Saurischia</taxon>
        <taxon>Theropoda</taxon>
        <taxon>Coelurosauria</taxon>
        <taxon>Aves</taxon>
        <taxon>Neognathae</taxon>
        <taxon>Neoaves</taxon>
        <taxon>Telluraves</taxon>
        <taxon>Strigiformes</taxon>
        <taxon>Strigidae</taxon>
        <taxon>Athene</taxon>
    </lineage>
</organism>
<dbReference type="InterPro" id="IPR032675">
    <property type="entry name" value="LRR_dom_sf"/>
</dbReference>
<feature type="chain" id="PRO_5025331700" description="LRRCT domain-containing protein" evidence="4">
    <location>
        <begin position="23"/>
        <end position="441"/>
    </location>
</feature>
<dbReference type="FunFam" id="3.80.10.10:FF:001164">
    <property type="entry name" value="GH01279p"/>
    <property type="match status" value="1"/>
</dbReference>
<evidence type="ECO:0000259" key="5">
    <source>
        <dbReference type="SMART" id="SM00082"/>
    </source>
</evidence>
<dbReference type="AlphaFoldDB" id="A0A663N1T5"/>
<protein>
    <recommendedName>
        <fullName evidence="5">LRRCT domain-containing protein</fullName>
    </recommendedName>
</protein>
<feature type="signal peptide" evidence="4">
    <location>
        <begin position="1"/>
        <end position="22"/>
    </location>
</feature>
<keyword evidence="1" id="KW-0433">Leucine-rich repeat</keyword>
<dbReference type="InterPro" id="IPR000483">
    <property type="entry name" value="Cys-rich_flank_reg_C"/>
</dbReference>
<proteinExistence type="predicted"/>
<dbReference type="Proteomes" id="UP000472269">
    <property type="component" value="Unplaced"/>
</dbReference>
<dbReference type="PANTHER" id="PTHR24366:SF96">
    <property type="entry name" value="LEUCINE RICH REPEAT CONTAINING 53"/>
    <property type="match status" value="1"/>
</dbReference>
<reference evidence="6" key="1">
    <citation type="submission" date="2025-08" db="UniProtKB">
        <authorList>
            <consortium name="Ensembl"/>
        </authorList>
    </citation>
    <scope>IDENTIFICATION</scope>
</reference>
<sequence>MTMYHLFLFLFFLSFHPHKCQDQILGEDPKLHRLQVLRLYENELQDLPEGLLDSQWGLLELSLQRNRLRELPPMLLRSLPHLETLLLDNNLIRLLPPQGFFGLNKLKMMTLGSNHITELSCCLFDIMPHLWELDLGRNSLATLPDGIFANLTSLGKLILSHNQLAALPRGAFTGLSKLLDLQLDANHLSALDDEVFASLPDLKTLNLRKNQLQSVPRGLLDPLKKLSSVYLSGNPWRCDCNLCYLHSWILSNREKVTLSTQVSCKSPPHLSGQAVTSLRDDHLICPDTPPLSASFTPSLPFTSTSSQGMSTLLSPGVLPTAAPTTLSLMASRHRQWLPPPGQGHREQRGRPVALEAPHKMLETPHPASRGPSWTSGTARSCLQGLAGAPARISSPSLAGTYLQGARSPWGMTSQGFPPRTPASSARRVMGCVSAHTSITGL</sequence>
<dbReference type="SMART" id="SM00364">
    <property type="entry name" value="LRR_BAC"/>
    <property type="match status" value="5"/>
</dbReference>
<dbReference type="SMART" id="SM00082">
    <property type="entry name" value="LRRCT"/>
    <property type="match status" value="1"/>
</dbReference>
<keyword evidence="7" id="KW-1185">Reference proteome</keyword>
<dbReference type="InterPro" id="IPR001611">
    <property type="entry name" value="Leu-rich_rpt"/>
</dbReference>
<dbReference type="Pfam" id="PF13855">
    <property type="entry name" value="LRR_8"/>
    <property type="match status" value="2"/>
</dbReference>
<evidence type="ECO:0000256" key="4">
    <source>
        <dbReference type="SAM" id="SignalP"/>
    </source>
</evidence>
<dbReference type="OMA" id="ITELSCC"/>
<keyword evidence="3" id="KW-0677">Repeat</keyword>
<keyword evidence="2 4" id="KW-0732">Signal</keyword>